<dbReference type="Proteomes" id="UP001301388">
    <property type="component" value="Unassembled WGS sequence"/>
</dbReference>
<dbReference type="InterPro" id="IPR018891">
    <property type="entry name" value="AIPR_C"/>
</dbReference>
<proteinExistence type="predicted"/>
<protein>
    <submittedName>
        <fullName evidence="2">AIPR family protein</fullName>
    </submittedName>
</protein>
<evidence type="ECO:0000313" key="2">
    <source>
        <dbReference type="EMBL" id="MEA5480032.1"/>
    </source>
</evidence>
<gene>
    <name evidence="2" type="ORF">VB774_20580</name>
</gene>
<name>A0ABU5TP62_9CYAN</name>
<sequence length="674" mass="76758">MPPATVQESTNAEWITREEFISGNVVARLNKIIAWQESGVPNWLNIDKYHHTISSNQPVPCLPETSDVDIKVRCAVKLGINVNATTPDELRLLLNTYLGIIGLNSQNINIIMQESELEYSNLSQLLSPYIKKERGISRSFLNWFLENIFCIDDTSADDAICDGHQDKGIDAIYVDELNEEIIIFQSKTVESASKTIGDTSLKEFAGTLYQLSSVENIELIENGNANEALKKLVTDLKLKTKIKNGFVVKGIFITNASADQNALEYLFSNENIKLFDKKKIVQVHIDFEKQGGIKSDFTFNCSHVTPLNFSTLDNIAEVWVFTALATDLVKMSGIEDASLFEQNVRLALGSTKVNKAIKKSIQDPNEHVKFQLYHNGITIVCESAKYENDKIIISEYVVVNGAQSISTLYNQRKSLTENLKILTKIIKLNTQDTALVKKITTNSNNQNAVKTRDLQSNQTIQQRLKKEFEGIDGYEFSVKRGESFGEGKIISNEDAGRILLSFDLDEPWNCHQKAQIFDEYYSKIFGRPAVNALRIILTFEILSVVEDQLFQIENKQYAYYSATKYFLLNVISKIMQNDEIGKDIYTNKLNVVSNPNDLDEFKRIITDILKNNIIVDLNYFLKEDINANFDYKKVSKNTTELQRLCNTLLKDYEKELKRAKTKSITEQWDTFKNR</sequence>
<evidence type="ECO:0000313" key="3">
    <source>
        <dbReference type="Proteomes" id="UP001301388"/>
    </source>
</evidence>
<organism evidence="2 3">
    <name type="scientific">Pseudanabaena galeata UHCC 0370</name>
    <dbReference type="NCBI Taxonomy" id="3110310"/>
    <lineage>
        <taxon>Bacteria</taxon>
        <taxon>Bacillati</taxon>
        <taxon>Cyanobacteriota</taxon>
        <taxon>Cyanophyceae</taxon>
        <taxon>Pseudanabaenales</taxon>
        <taxon>Pseudanabaenaceae</taxon>
        <taxon>Pseudanabaena</taxon>
    </lineage>
</organism>
<accession>A0ABU5TP62</accession>
<comment type="caution">
    <text evidence="2">The sequence shown here is derived from an EMBL/GenBank/DDBJ whole genome shotgun (WGS) entry which is preliminary data.</text>
</comment>
<feature type="domain" description="Abortive phage infection protein C-terminal" evidence="1">
    <location>
        <begin position="340"/>
        <end position="656"/>
    </location>
</feature>
<dbReference type="RefSeq" id="WP_323263138.1">
    <property type="nucleotide sequence ID" value="NZ_JAYGIE010000107.1"/>
</dbReference>
<keyword evidence="3" id="KW-1185">Reference proteome</keyword>
<evidence type="ECO:0000259" key="1">
    <source>
        <dbReference type="Pfam" id="PF10592"/>
    </source>
</evidence>
<dbReference type="Pfam" id="PF10592">
    <property type="entry name" value="AIPR"/>
    <property type="match status" value="1"/>
</dbReference>
<dbReference type="EMBL" id="JAYGIE010000107">
    <property type="protein sequence ID" value="MEA5480032.1"/>
    <property type="molecule type" value="Genomic_DNA"/>
</dbReference>
<reference evidence="2 3" key="1">
    <citation type="submission" date="2023-12" db="EMBL/GenBank/DDBJ databases">
        <title>Baltic Sea Cyanobacteria.</title>
        <authorList>
            <person name="Delbaje E."/>
            <person name="Fewer D.P."/>
            <person name="Shishido T.K."/>
        </authorList>
    </citation>
    <scope>NUCLEOTIDE SEQUENCE [LARGE SCALE GENOMIC DNA]</scope>
    <source>
        <strain evidence="2 3">UHCC 0370</strain>
    </source>
</reference>